<sequence length="53" mass="5648">MRAIAPATAVGVALPVFCPRNLACRRITANAEAMPPSGRQTPTRRKSPCATRI</sequence>
<dbReference type="Proteomes" id="UP000000329">
    <property type="component" value="Chromosome"/>
</dbReference>
<organism evidence="2 3">
    <name type="scientific">Herbaspirillum seropedicae (strain SmR1)</name>
    <dbReference type="NCBI Taxonomy" id="757424"/>
    <lineage>
        <taxon>Bacteria</taxon>
        <taxon>Pseudomonadati</taxon>
        <taxon>Pseudomonadota</taxon>
        <taxon>Betaproteobacteria</taxon>
        <taxon>Burkholderiales</taxon>
        <taxon>Oxalobacteraceae</taxon>
        <taxon>Herbaspirillum</taxon>
    </lineage>
</organism>
<dbReference type="KEGG" id="hse:Hsero_3246"/>
<keyword evidence="3" id="KW-1185">Reference proteome</keyword>
<accession>D8J1F8</accession>
<proteinExistence type="predicted"/>
<dbReference type="EMBL" id="CP002039">
    <property type="protein sequence ID" value="ADJ64727.1"/>
    <property type="molecule type" value="Genomic_DNA"/>
</dbReference>
<protein>
    <submittedName>
        <fullName evidence="2">Uncharacterized protein</fullName>
    </submittedName>
</protein>
<evidence type="ECO:0000256" key="1">
    <source>
        <dbReference type="SAM" id="MobiDB-lite"/>
    </source>
</evidence>
<gene>
    <name evidence="2" type="ordered locus">Hsero_3246</name>
</gene>
<dbReference type="AlphaFoldDB" id="D8J1F8"/>
<evidence type="ECO:0000313" key="3">
    <source>
        <dbReference type="Proteomes" id="UP000000329"/>
    </source>
</evidence>
<evidence type="ECO:0000313" key="2">
    <source>
        <dbReference type="EMBL" id="ADJ64727.1"/>
    </source>
</evidence>
<name>D8J1F8_HERSS</name>
<reference evidence="2 3" key="1">
    <citation type="submission" date="2010-04" db="EMBL/GenBank/DDBJ databases">
        <title>The genome of Herbaspirillum seropedicae SmR1, an endophytic, nitrogen-fixing, plant-growth promoting beta-Proteobacteria.</title>
        <authorList>
            <person name="Pedrosa F.O."/>
            <person name="Monteiro R.A."/>
            <person name="Wassem R."/>
            <person name="Cruz L.M."/>
            <person name="Ayub R.A."/>
            <person name="Colauto N.B."/>
            <person name="Fernandez M.A."/>
            <person name="Fungaro M.H.P."/>
            <person name="Grisard E.C."/>
            <person name="Hungria M."/>
            <person name="Madeira H.M.F."/>
            <person name="Nodari R.O."/>
            <person name="Osaku C.A."/>
            <person name="Petzl-Erler M.L."/>
            <person name="Terenzi H."/>
            <person name="Vieira L.G.E."/>
            <person name="Almeida M.I.M."/>
            <person name="Alves L.R."/>
            <person name="Arantes O.M.N."/>
            <person name="Balsanelli E."/>
            <person name="Barcellos F.G."/>
            <person name="Baura V.A."/>
            <person name="Binde D.R."/>
            <person name="Campo R.J."/>
            <person name="Chubatsu L.S."/>
            <person name="Chueire L.M.O."/>
            <person name="Ciferri R.R."/>
            <person name="Correa L.C."/>
            <person name="da Conceicao Silva J.L."/>
            <person name="Dabul A.N.G."/>
            <person name="Dambros B.P."/>
            <person name="Faoro H."/>
            <person name="Favetti A."/>
            <person name="Friedermann G."/>
            <person name="Furlaneto M.C."/>
            <person name="Gasques L.S."/>
            <person name="Gimenes C.C.T."/>
            <person name="Gioppo N.M.R."/>
            <person name="Glienke-Blanco C."/>
            <person name="Godoy L.P."/>
            <person name="Guerra M.P."/>
            <person name="Karp S."/>
            <person name="Kava-Cordeiro V."/>
            <person name="Margarido V.P."/>
            <person name="Mathioni S.M."/>
            <person name="Menck-Soares M.A."/>
            <person name="Murace N.K."/>
            <person name="Nicolas M.F."/>
            <person name="Oliveira C.E.C."/>
            <person name="Pagnan N.A.B."/>
            <person name="Pamphile J.A."/>
            <person name="Patussi E.V."/>
            <person name="Pereira L.F.P."/>
            <person name="Pereira-Ferrari L."/>
            <person name="Pinto F.G.S."/>
            <person name="Precoma C."/>
            <person name="Prioli A.J."/>
            <person name="Prioli S.M.A.P."/>
            <person name="Raittz R.T."/>
            <person name="Ramos H.J.O."/>
            <person name="Ribeiro E.M.S.F."/>
            <person name="Rigo L.U."/>
            <person name="Rocha C.L.M.S.C."/>
            <person name="Rocha S.N."/>
            <person name="Santos K."/>
            <person name="Satori D."/>
            <person name="Silva A.G."/>
            <person name="Simao R.C.G."/>
            <person name="Soares M.A.M."/>
            <person name="Souza E.M."/>
            <person name="Steffens M.B.R."/>
            <person name="Steindel M."/>
            <person name="Tadra-Sfeir M.Z."/>
            <person name="Takahashi E.K."/>
            <person name="Torres R.A."/>
            <person name="Valle J.S."/>
            <person name="Vernal J.I."/>
            <person name="Vilas-Boas L.A."/>
            <person name="Watanabe M.A.E."/>
            <person name="Weiss V.A."/>
            <person name="Yates M.A."/>
            <person name="Souza E.M."/>
        </authorList>
    </citation>
    <scope>NUCLEOTIDE SEQUENCE [LARGE SCALE GENOMIC DNA]</scope>
    <source>
        <strain evidence="2 3">SmR1</strain>
    </source>
</reference>
<dbReference type="HOGENOM" id="CLU_3062296_0_0_4"/>
<feature type="region of interest" description="Disordered" evidence="1">
    <location>
        <begin position="33"/>
        <end position="53"/>
    </location>
</feature>